<organism evidence="1 2">
    <name type="scientific">Streblomastix strix</name>
    <dbReference type="NCBI Taxonomy" id="222440"/>
    <lineage>
        <taxon>Eukaryota</taxon>
        <taxon>Metamonada</taxon>
        <taxon>Preaxostyla</taxon>
        <taxon>Oxymonadida</taxon>
        <taxon>Streblomastigidae</taxon>
        <taxon>Streblomastix</taxon>
    </lineage>
</organism>
<evidence type="ECO:0000313" key="1">
    <source>
        <dbReference type="EMBL" id="KAA6404223.1"/>
    </source>
</evidence>
<dbReference type="AlphaFoldDB" id="A0A5J4XAU0"/>
<gene>
    <name evidence="1" type="ORF">EZS28_000243</name>
</gene>
<dbReference type="Proteomes" id="UP000324800">
    <property type="component" value="Unassembled WGS sequence"/>
</dbReference>
<comment type="caution">
    <text evidence="1">The sequence shown here is derived from an EMBL/GenBank/DDBJ whole genome shotgun (WGS) entry which is preliminary data.</text>
</comment>
<sequence>MEDWHKCISCYGKRSQSRNREMNEHQHGDTHRKYLELLQNLLTKLTIEGLSHHPSGTSDSLLLSSPFYNRVSCGVYHRFEAPKMFYLKLSLKELLLQSLAVFLSITIYYTSHPFEVFFKISLGETTFPVIGGLVEMSKLILHLVKLKKESLYFFSFVHFTQQSLEDWNVFHLHTIFQLNLCFRQNVHLHHSPLLIHSPVIPSKPSGDSQASQFIEVVTIEVQEATRLIAANQYITEVAKQHSGIEVLITEQMVIDNITVDIIIY</sequence>
<accession>A0A5J4XAU0</accession>
<reference evidence="1 2" key="1">
    <citation type="submission" date="2019-03" db="EMBL/GenBank/DDBJ databases">
        <title>Single cell metagenomics reveals metabolic interactions within the superorganism composed of flagellate Streblomastix strix and complex community of Bacteroidetes bacteria on its surface.</title>
        <authorList>
            <person name="Treitli S.C."/>
            <person name="Kolisko M."/>
            <person name="Husnik F."/>
            <person name="Keeling P."/>
            <person name="Hampl V."/>
        </authorList>
    </citation>
    <scope>NUCLEOTIDE SEQUENCE [LARGE SCALE GENOMIC DNA]</scope>
    <source>
        <strain evidence="1">ST1C</strain>
    </source>
</reference>
<protein>
    <submittedName>
        <fullName evidence="1">Uncharacterized protein</fullName>
    </submittedName>
</protein>
<dbReference type="EMBL" id="SNRW01000018">
    <property type="protein sequence ID" value="KAA6404223.1"/>
    <property type="molecule type" value="Genomic_DNA"/>
</dbReference>
<evidence type="ECO:0000313" key="2">
    <source>
        <dbReference type="Proteomes" id="UP000324800"/>
    </source>
</evidence>
<proteinExistence type="predicted"/>
<name>A0A5J4XAU0_9EUKA</name>